<evidence type="ECO:0000313" key="2">
    <source>
        <dbReference type="EMBL" id="TSD62247.1"/>
    </source>
</evidence>
<feature type="transmembrane region" description="Helical" evidence="1">
    <location>
        <begin position="216"/>
        <end position="238"/>
    </location>
</feature>
<dbReference type="PANTHER" id="PTHR23530:SF1">
    <property type="entry name" value="PERMEASE, MAJOR FACILITATOR SUPERFAMILY-RELATED"/>
    <property type="match status" value="1"/>
</dbReference>
<dbReference type="GO" id="GO:0022857">
    <property type="term" value="F:transmembrane transporter activity"/>
    <property type="evidence" value="ECO:0007669"/>
    <property type="project" value="InterPro"/>
</dbReference>
<protein>
    <submittedName>
        <fullName evidence="2">MFS transporter</fullName>
    </submittedName>
</protein>
<keyword evidence="1" id="KW-0472">Membrane</keyword>
<reference evidence="2 3" key="1">
    <citation type="submission" date="2019-07" db="EMBL/GenBank/DDBJ databases">
        <authorList>
            <person name="Zhao L.H."/>
        </authorList>
    </citation>
    <scope>NUCLEOTIDE SEQUENCE [LARGE SCALE GENOMIC DNA]</scope>
    <source>
        <strain evidence="2 3">Co35</strain>
    </source>
</reference>
<dbReference type="EMBL" id="VLNT01000010">
    <property type="protein sequence ID" value="TSD62247.1"/>
    <property type="molecule type" value="Genomic_DNA"/>
</dbReference>
<keyword evidence="1" id="KW-0812">Transmembrane</keyword>
<feature type="transmembrane region" description="Helical" evidence="1">
    <location>
        <begin position="39"/>
        <end position="57"/>
    </location>
</feature>
<dbReference type="InterPro" id="IPR053160">
    <property type="entry name" value="MFS_DHA3_Transporter"/>
</dbReference>
<dbReference type="Gene3D" id="1.20.1250.20">
    <property type="entry name" value="MFS general substrate transporter like domains"/>
    <property type="match status" value="1"/>
</dbReference>
<feature type="transmembrane region" description="Helical" evidence="1">
    <location>
        <begin position="169"/>
        <end position="188"/>
    </location>
</feature>
<feature type="transmembrane region" description="Helical" evidence="1">
    <location>
        <begin position="69"/>
        <end position="99"/>
    </location>
</feature>
<gene>
    <name evidence="2" type="ORF">FNM00_12935</name>
</gene>
<dbReference type="InterPro" id="IPR036259">
    <property type="entry name" value="MFS_trans_sf"/>
</dbReference>
<dbReference type="SUPFAM" id="SSF103473">
    <property type="entry name" value="MFS general substrate transporter"/>
    <property type="match status" value="1"/>
</dbReference>
<feature type="transmembrane region" description="Helical" evidence="1">
    <location>
        <begin position="137"/>
        <end position="157"/>
    </location>
</feature>
<proteinExistence type="predicted"/>
<comment type="caution">
    <text evidence="2">The sequence shown here is derived from an EMBL/GenBank/DDBJ whole genome shotgun (WGS) entry which is preliminary data.</text>
</comment>
<feature type="transmembrane region" description="Helical" evidence="1">
    <location>
        <begin position="279"/>
        <end position="302"/>
    </location>
</feature>
<keyword evidence="3" id="KW-1185">Reference proteome</keyword>
<feature type="transmembrane region" description="Helical" evidence="1">
    <location>
        <begin position="343"/>
        <end position="361"/>
    </location>
</feature>
<dbReference type="Proteomes" id="UP000316988">
    <property type="component" value="Unassembled WGS sequence"/>
</dbReference>
<evidence type="ECO:0000256" key="1">
    <source>
        <dbReference type="SAM" id="Phobius"/>
    </source>
</evidence>
<dbReference type="Pfam" id="PF07690">
    <property type="entry name" value="MFS_1"/>
    <property type="match status" value="1"/>
</dbReference>
<sequence>MSVRSRFLVLLALRWSATGLIIPVALLLPLSRGLSVTEVGAVTAAQGIVVLVMEVPSGVLTDSWGRRPVFVLSGVVAIIAYGLQLAAHSVIAFAVAWAVSGLFRALDSGPLEAWFVDAENARGAADRVPTSLASASGVISGSIAAGSLASAGLLWLAPWAPATTLAVPYAAAMVLVTAQVLTACLVMERAPLTRAAPPTGWREALGGGLRLVGGPALRMLAVAMLFVAVGVSALELLMPVRLDEFSADPATAGTAMGAVTAVAWGVGLATMALATGPTVLIIGFWIAYLVHTAFGAAYNSLVHARVDDAHRGTALSVTSMAFLGSAAGAGIVVGALSDAMSPSLALLVGGAALVAAAALVGRGGRAQSSTRASA</sequence>
<dbReference type="AlphaFoldDB" id="A0A554S7A9"/>
<dbReference type="OrthoDB" id="3513479at2"/>
<feature type="transmembrane region" description="Helical" evidence="1">
    <location>
        <begin position="7"/>
        <end position="27"/>
    </location>
</feature>
<evidence type="ECO:0000313" key="3">
    <source>
        <dbReference type="Proteomes" id="UP000316988"/>
    </source>
</evidence>
<accession>A0A554S7A9</accession>
<keyword evidence="1" id="KW-1133">Transmembrane helix</keyword>
<organism evidence="2 3">
    <name type="scientific">Aeromicrobium piscarium</name>
    <dbReference type="NCBI Taxonomy" id="2590901"/>
    <lineage>
        <taxon>Bacteria</taxon>
        <taxon>Bacillati</taxon>
        <taxon>Actinomycetota</taxon>
        <taxon>Actinomycetes</taxon>
        <taxon>Propionibacteriales</taxon>
        <taxon>Nocardioidaceae</taxon>
        <taxon>Aeromicrobium</taxon>
    </lineage>
</organism>
<feature type="transmembrane region" description="Helical" evidence="1">
    <location>
        <begin position="250"/>
        <end position="273"/>
    </location>
</feature>
<dbReference type="RefSeq" id="WP_143913962.1">
    <property type="nucleotide sequence ID" value="NZ_VLNT01000010.1"/>
</dbReference>
<name>A0A554S7A9_9ACTN</name>
<feature type="transmembrane region" description="Helical" evidence="1">
    <location>
        <begin position="314"/>
        <end position="337"/>
    </location>
</feature>
<dbReference type="PANTHER" id="PTHR23530">
    <property type="entry name" value="TRANSPORT PROTEIN-RELATED"/>
    <property type="match status" value="1"/>
</dbReference>
<dbReference type="InterPro" id="IPR011701">
    <property type="entry name" value="MFS"/>
</dbReference>